<dbReference type="PANTHER" id="PTHR11462:SF35">
    <property type="entry name" value="TRANSCRIPTION FACTOR JRA"/>
    <property type="match status" value="1"/>
</dbReference>
<dbReference type="Pfam" id="PF07716">
    <property type="entry name" value="bZIP_2"/>
    <property type="match status" value="1"/>
</dbReference>
<sequence>MHIPDLAAFPSPDPTFPGSSTPSIFDDILTTAPSTTSDQPPSLSPDSQSYQSATPHPGLTLSVPKPHNPKKRGRPPTKRPTPEAEEDDEEDVLVKRARNNVAAKKYRQKKLDRISELEEEVDEVKKERDDLKVKLARREAEVEALREMLKMVQAGKS</sequence>
<dbReference type="SUPFAM" id="SSF57959">
    <property type="entry name" value="Leucine zipper domain"/>
    <property type="match status" value="1"/>
</dbReference>
<evidence type="ECO:0000256" key="1">
    <source>
        <dbReference type="ARBA" id="ARBA00023015"/>
    </source>
</evidence>
<dbReference type="InterPro" id="IPR004827">
    <property type="entry name" value="bZIP"/>
</dbReference>
<reference evidence="7" key="1">
    <citation type="submission" date="2023-06" db="EMBL/GenBank/DDBJ databases">
        <title>Genome-scale phylogeny and comparative genomics of the fungal order Sordariales.</title>
        <authorList>
            <consortium name="Lawrence Berkeley National Laboratory"/>
            <person name="Hensen N."/>
            <person name="Bonometti L."/>
            <person name="Westerberg I."/>
            <person name="Brannstrom I.O."/>
            <person name="Guillou S."/>
            <person name="Cros-Aarteil S."/>
            <person name="Calhoun S."/>
            <person name="Haridas S."/>
            <person name="Kuo A."/>
            <person name="Mondo S."/>
            <person name="Pangilinan J."/>
            <person name="Riley R."/>
            <person name="Labutti K."/>
            <person name="Andreopoulos B."/>
            <person name="Lipzen A."/>
            <person name="Chen C."/>
            <person name="Yanf M."/>
            <person name="Daum C."/>
            <person name="Ng V."/>
            <person name="Clum A."/>
            <person name="Steindorff A."/>
            <person name="Ohm R."/>
            <person name="Martin F."/>
            <person name="Silar P."/>
            <person name="Natvig D."/>
            <person name="Lalanne C."/>
            <person name="Gautier V."/>
            <person name="Ament-Velasquez S.L."/>
            <person name="Kruys A."/>
            <person name="Hutchinson M.I."/>
            <person name="Powell A.J."/>
            <person name="Barry K."/>
            <person name="Miller A.N."/>
            <person name="Grigoriev I.V."/>
            <person name="Debuchy R."/>
            <person name="Gladieux P."/>
            <person name="Thoren M.H."/>
            <person name="Johannesson H."/>
        </authorList>
    </citation>
    <scope>NUCLEOTIDE SEQUENCE</scope>
    <source>
        <strain evidence="7">SMH4607-1</strain>
    </source>
</reference>
<comment type="caution">
    <text evidence="7">The sequence shown here is derived from an EMBL/GenBank/DDBJ whole genome shotgun (WGS) entry which is preliminary data.</text>
</comment>
<dbReference type="GO" id="GO:0005667">
    <property type="term" value="C:transcription regulator complex"/>
    <property type="evidence" value="ECO:0007669"/>
    <property type="project" value="TreeGrafter"/>
</dbReference>
<dbReference type="GO" id="GO:0000978">
    <property type="term" value="F:RNA polymerase II cis-regulatory region sequence-specific DNA binding"/>
    <property type="evidence" value="ECO:0007669"/>
    <property type="project" value="TreeGrafter"/>
</dbReference>
<feature type="compositionally biased region" description="Low complexity" evidence="5">
    <location>
        <begin position="33"/>
        <end position="52"/>
    </location>
</feature>
<evidence type="ECO:0000259" key="6">
    <source>
        <dbReference type="PROSITE" id="PS50217"/>
    </source>
</evidence>
<feature type="compositionally biased region" description="Basic residues" evidence="5">
    <location>
        <begin position="67"/>
        <end position="77"/>
    </location>
</feature>
<dbReference type="CDD" id="cd12193">
    <property type="entry name" value="bZIP_GCN4"/>
    <property type="match status" value="1"/>
</dbReference>
<keyword evidence="1" id="KW-0805">Transcription regulation</keyword>
<keyword evidence="4" id="KW-0175">Coiled coil</keyword>
<gene>
    <name evidence="7" type="ORF">B0H67DRAFT_571788</name>
</gene>
<evidence type="ECO:0000256" key="3">
    <source>
        <dbReference type="ARBA" id="ARBA00023163"/>
    </source>
</evidence>
<dbReference type="PROSITE" id="PS00036">
    <property type="entry name" value="BZIP_BASIC"/>
    <property type="match status" value="1"/>
</dbReference>
<evidence type="ECO:0000256" key="2">
    <source>
        <dbReference type="ARBA" id="ARBA00023125"/>
    </source>
</evidence>
<dbReference type="PROSITE" id="PS50217">
    <property type="entry name" value="BZIP"/>
    <property type="match status" value="1"/>
</dbReference>
<dbReference type="AlphaFoldDB" id="A0AA40B1C6"/>
<feature type="region of interest" description="Disordered" evidence="5">
    <location>
        <begin position="1"/>
        <end position="91"/>
    </location>
</feature>
<dbReference type="InterPro" id="IPR046347">
    <property type="entry name" value="bZIP_sf"/>
</dbReference>
<dbReference type="SMART" id="SM00338">
    <property type="entry name" value="BRLZ"/>
    <property type="match status" value="1"/>
</dbReference>
<keyword evidence="3" id="KW-0804">Transcription</keyword>
<dbReference type="InterPro" id="IPR050946">
    <property type="entry name" value="AP-1_TF_bZIP"/>
</dbReference>
<accession>A0AA40B1C6</accession>
<protein>
    <recommendedName>
        <fullName evidence="6">BZIP domain-containing protein</fullName>
    </recommendedName>
</protein>
<dbReference type="EMBL" id="JAUKUA010000002">
    <property type="protein sequence ID" value="KAK0725878.1"/>
    <property type="molecule type" value="Genomic_DNA"/>
</dbReference>
<feature type="coiled-coil region" evidence="4">
    <location>
        <begin position="107"/>
        <end position="148"/>
    </location>
</feature>
<name>A0AA40B1C6_9PEZI</name>
<evidence type="ECO:0000313" key="7">
    <source>
        <dbReference type="EMBL" id="KAK0725878.1"/>
    </source>
</evidence>
<dbReference type="PANTHER" id="PTHR11462">
    <property type="entry name" value="JUN TRANSCRIPTION FACTOR-RELATED"/>
    <property type="match status" value="1"/>
</dbReference>
<dbReference type="Gene3D" id="1.20.5.170">
    <property type="match status" value="1"/>
</dbReference>
<keyword evidence="8" id="KW-1185">Reference proteome</keyword>
<dbReference type="Proteomes" id="UP001172102">
    <property type="component" value="Unassembled WGS sequence"/>
</dbReference>
<feature type="domain" description="BZIP" evidence="6">
    <location>
        <begin position="89"/>
        <end position="152"/>
    </location>
</feature>
<organism evidence="7 8">
    <name type="scientific">Lasiosphaeris hirsuta</name>
    <dbReference type="NCBI Taxonomy" id="260670"/>
    <lineage>
        <taxon>Eukaryota</taxon>
        <taxon>Fungi</taxon>
        <taxon>Dikarya</taxon>
        <taxon>Ascomycota</taxon>
        <taxon>Pezizomycotina</taxon>
        <taxon>Sordariomycetes</taxon>
        <taxon>Sordariomycetidae</taxon>
        <taxon>Sordariales</taxon>
        <taxon>Lasiosphaeriaceae</taxon>
        <taxon>Lasiosphaeris</taxon>
    </lineage>
</organism>
<dbReference type="GO" id="GO:0000981">
    <property type="term" value="F:DNA-binding transcription factor activity, RNA polymerase II-specific"/>
    <property type="evidence" value="ECO:0007669"/>
    <property type="project" value="TreeGrafter"/>
</dbReference>
<proteinExistence type="predicted"/>
<evidence type="ECO:0000256" key="5">
    <source>
        <dbReference type="SAM" id="MobiDB-lite"/>
    </source>
</evidence>
<dbReference type="GO" id="GO:1903833">
    <property type="term" value="P:positive regulation of cellular response to amino acid starvation"/>
    <property type="evidence" value="ECO:0007669"/>
    <property type="project" value="TreeGrafter"/>
</dbReference>
<dbReference type="GO" id="GO:0001080">
    <property type="term" value="P:nitrogen catabolite activation of transcription from RNA polymerase II promoter"/>
    <property type="evidence" value="ECO:0007669"/>
    <property type="project" value="TreeGrafter"/>
</dbReference>
<evidence type="ECO:0000256" key="4">
    <source>
        <dbReference type="SAM" id="Coils"/>
    </source>
</evidence>
<keyword evidence="2" id="KW-0238">DNA-binding</keyword>
<evidence type="ECO:0000313" key="8">
    <source>
        <dbReference type="Proteomes" id="UP001172102"/>
    </source>
</evidence>